<dbReference type="EMBL" id="JAQIZT010000003">
    <property type="protein sequence ID" value="KAJ7003164.1"/>
    <property type="molecule type" value="Genomic_DNA"/>
</dbReference>
<reference evidence="1" key="1">
    <citation type="journal article" date="2023" name="Mol. Ecol. Resour.">
        <title>Chromosome-level genome assembly of a triploid poplar Populus alba 'Berolinensis'.</title>
        <authorList>
            <person name="Chen S."/>
            <person name="Yu Y."/>
            <person name="Wang X."/>
            <person name="Wang S."/>
            <person name="Zhang T."/>
            <person name="Zhou Y."/>
            <person name="He R."/>
            <person name="Meng N."/>
            <person name="Wang Y."/>
            <person name="Liu W."/>
            <person name="Liu Z."/>
            <person name="Liu J."/>
            <person name="Guo Q."/>
            <person name="Huang H."/>
            <person name="Sederoff R.R."/>
            <person name="Wang G."/>
            <person name="Qu G."/>
            <person name="Chen S."/>
        </authorList>
    </citation>
    <scope>NUCLEOTIDE SEQUENCE</scope>
    <source>
        <strain evidence="1">SC-2020</strain>
    </source>
</reference>
<protein>
    <submittedName>
        <fullName evidence="1">Uncharacterized protein</fullName>
    </submittedName>
</protein>
<sequence length="24" mass="2741">MNFQSYLGILGELSTTRVKDIIEI</sequence>
<comment type="caution">
    <text evidence="1">The sequence shown here is derived from an EMBL/GenBank/DDBJ whole genome shotgun (WGS) entry which is preliminary data.</text>
</comment>
<name>A0AAD6R6L0_9ROSI</name>
<evidence type="ECO:0000313" key="1">
    <source>
        <dbReference type="EMBL" id="KAJ7003164.1"/>
    </source>
</evidence>
<dbReference type="Proteomes" id="UP001164929">
    <property type="component" value="Chromosome 3"/>
</dbReference>
<keyword evidence="2" id="KW-1185">Reference proteome</keyword>
<dbReference type="AlphaFoldDB" id="A0AAD6R6L0"/>
<accession>A0AAD6R6L0</accession>
<proteinExistence type="predicted"/>
<organism evidence="1 2">
    <name type="scientific">Populus alba x Populus x berolinensis</name>
    <dbReference type="NCBI Taxonomy" id="444605"/>
    <lineage>
        <taxon>Eukaryota</taxon>
        <taxon>Viridiplantae</taxon>
        <taxon>Streptophyta</taxon>
        <taxon>Embryophyta</taxon>
        <taxon>Tracheophyta</taxon>
        <taxon>Spermatophyta</taxon>
        <taxon>Magnoliopsida</taxon>
        <taxon>eudicotyledons</taxon>
        <taxon>Gunneridae</taxon>
        <taxon>Pentapetalae</taxon>
        <taxon>rosids</taxon>
        <taxon>fabids</taxon>
        <taxon>Malpighiales</taxon>
        <taxon>Salicaceae</taxon>
        <taxon>Saliceae</taxon>
        <taxon>Populus</taxon>
    </lineage>
</organism>
<evidence type="ECO:0000313" key="2">
    <source>
        <dbReference type="Proteomes" id="UP001164929"/>
    </source>
</evidence>
<gene>
    <name evidence="1" type="ORF">NC653_008413</name>
</gene>